<protein>
    <submittedName>
        <fullName evidence="1">Uncharacterized protein</fullName>
    </submittedName>
</protein>
<organism evidence="1">
    <name type="scientific">marine metagenome</name>
    <dbReference type="NCBI Taxonomy" id="408172"/>
    <lineage>
        <taxon>unclassified sequences</taxon>
        <taxon>metagenomes</taxon>
        <taxon>ecological metagenomes</taxon>
    </lineage>
</organism>
<dbReference type="AlphaFoldDB" id="A0A382GEK8"/>
<accession>A0A382GEK8</accession>
<sequence>MKILKTKIIKNLFIAMTMCFAGFGDIFAAPAMPSLLEITQPNGAKFKAYLRGDEYFSWWESEKGTLLFRNLESGYFEYAKISMIDDKEKLVTTGVIFVAGEETSVSSARFSKMTKLNLGKIWRQKREDARKRLQEILEKQKQSGNQ</sequence>
<proteinExistence type="predicted"/>
<name>A0A382GEK8_9ZZZZ</name>
<reference evidence="1" key="1">
    <citation type="submission" date="2018-05" db="EMBL/GenBank/DDBJ databases">
        <authorList>
            <person name="Lanie J.A."/>
            <person name="Ng W.-L."/>
            <person name="Kazmierczak K.M."/>
            <person name="Andrzejewski T.M."/>
            <person name="Davidsen T.M."/>
            <person name="Wayne K.J."/>
            <person name="Tettelin H."/>
            <person name="Glass J.I."/>
            <person name="Rusch D."/>
            <person name="Podicherti R."/>
            <person name="Tsui H.-C.T."/>
            <person name="Winkler M.E."/>
        </authorList>
    </citation>
    <scope>NUCLEOTIDE SEQUENCE</scope>
</reference>
<evidence type="ECO:0000313" key="1">
    <source>
        <dbReference type="EMBL" id="SVB73047.1"/>
    </source>
</evidence>
<dbReference type="EMBL" id="UINC01054848">
    <property type="protein sequence ID" value="SVB73047.1"/>
    <property type="molecule type" value="Genomic_DNA"/>
</dbReference>
<gene>
    <name evidence="1" type="ORF">METZ01_LOCUS225901</name>
</gene>